<evidence type="ECO:0000256" key="1">
    <source>
        <dbReference type="SAM" id="MobiDB-lite"/>
    </source>
</evidence>
<evidence type="ECO:0000313" key="4">
    <source>
        <dbReference type="EMBL" id="MBO8456281.1"/>
    </source>
</evidence>
<dbReference type="Pfam" id="PF12667">
    <property type="entry name" value="NigD_N"/>
    <property type="match status" value="1"/>
</dbReference>
<accession>A0A9D9HM14</accession>
<gene>
    <name evidence="4" type="ORF">IAC08_07770</name>
</gene>
<evidence type="ECO:0000259" key="2">
    <source>
        <dbReference type="Pfam" id="PF12667"/>
    </source>
</evidence>
<dbReference type="Gene3D" id="2.60.40.2370">
    <property type="entry name" value="NigD-like, C-terminal beta sandwich domain"/>
    <property type="match status" value="1"/>
</dbReference>
<dbReference type="InterPro" id="IPR024299">
    <property type="entry name" value="NigD-like_OB_dom"/>
</dbReference>
<feature type="region of interest" description="Disordered" evidence="1">
    <location>
        <begin position="240"/>
        <end position="260"/>
    </location>
</feature>
<dbReference type="Pfam" id="PF17415">
    <property type="entry name" value="NigD_C"/>
    <property type="match status" value="1"/>
</dbReference>
<organism evidence="4 5">
    <name type="scientific">Candidatus Cryptobacteroides intestinigallinarum</name>
    <dbReference type="NCBI Taxonomy" id="2840767"/>
    <lineage>
        <taxon>Bacteria</taxon>
        <taxon>Pseudomonadati</taxon>
        <taxon>Bacteroidota</taxon>
        <taxon>Bacteroidia</taxon>
        <taxon>Bacteroidales</taxon>
        <taxon>Candidatus Cryptobacteroides</taxon>
    </lineage>
</organism>
<protein>
    <submittedName>
        <fullName evidence="4">NigD-like N-terminal domain-containing protein</fullName>
    </submittedName>
</protein>
<name>A0A9D9HM14_9BACT</name>
<dbReference type="Gene3D" id="2.40.50.500">
    <property type="entry name" value="NigD-like N-terminal OB domain"/>
    <property type="match status" value="1"/>
</dbReference>
<dbReference type="EMBL" id="JADIMK010000078">
    <property type="protein sequence ID" value="MBO8456281.1"/>
    <property type="molecule type" value="Genomic_DNA"/>
</dbReference>
<evidence type="ECO:0000259" key="3">
    <source>
        <dbReference type="Pfam" id="PF17415"/>
    </source>
</evidence>
<evidence type="ECO:0000313" key="5">
    <source>
        <dbReference type="Proteomes" id="UP000823617"/>
    </source>
</evidence>
<comment type="caution">
    <text evidence="4">The sequence shown here is derived from an EMBL/GenBank/DDBJ whole genome shotgun (WGS) entry which is preliminary data.</text>
</comment>
<feature type="domain" description="NigD-like N-terminal OB" evidence="2">
    <location>
        <begin position="40"/>
        <end position="105"/>
    </location>
</feature>
<dbReference type="InterPro" id="IPR038179">
    <property type="entry name" value="NigD-like_N_sf"/>
</dbReference>
<reference evidence="4" key="1">
    <citation type="submission" date="2020-10" db="EMBL/GenBank/DDBJ databases">
        <authorList>
            <person name="Gilroy R."/>
        </authorList>
    </citation>
    <scope>NUCLEOTIDE SEQUENCE</scope>
    <source>
        <strain evidence="4">B1-3475</strain>
    </source>
</reference>
<dbReference type="PROSITE" id="PS51257">
    <property type="entry name" value="PROKAR_LIPOPROTEIN"/>
    <property type="match status" value="1"/>
</dbReference>
<dbReference type="Proteomes" id="UP000823617">
    <property type="component" value="Unassembled WGS sequence"/>
</dbReference>
<feature type="domain" description="NigD-like C-terminal" evidence="3">
    <location>
        <begin position="124"/>
        <end position="230"/>
    </location>
</feature>
<dbReference type="InterPro" id="IPR035376">
    <property type="entry name" value="NigD_C"/>
</dbReference>
<sequence length="260" mass="29219">MKTIRFSAIAMAIPVMLVFQSCLKDKWTGYDDSTYRANAIVTVKPLEDGGFYMQLDEQTTVYPANMDSSPYKEKTRVFANLTKVPMPADASGEAADYDIAADVNWFRDMLNKDMVQVPETVTDLDAEYGKDPVDIMASWMTSVEDGYFTIHFETYSRGAGITHEINLIQPDPDKPYELEFRHNAEGDTYGTRVWSIAAFDLTAFQFKEGEEVTFTLKWNSYSGVRTHQFRYVPGAAFSDGASDQEMPDGASDAAGMLRLK</sequence>
<proteinExistence type="predicted"/>
<dbReference type="AlphaFoldDB" id="A0A9D9HM14"/>
<dbReference type="InterPro" id="IPR038143">
    <property type="entry name" value="NigD-like_C_dom_sf"/>
</dbReference>
<reference evidence="4" key="2">
    <citation type="journal article" date="2021" name="PeerJ">
        <title>Extensive microbial diversity within the chicken gut microbiome revealed by metagenomics and culture.</title>
        <authorList>
            <person name="Gilroy R."/>
            <person name="Ravi A."/>
            <person name="Getino M."/>
            <person name="Pursley I."/>
            <person name="Horton D.L."/>
            <person name="Alikhan N.F."/>
            <person name="Baker D."/>
            <person name="Gharbi K."/>
            <person name="Hall N."/>
            <person name="Watson M."/>
            <person name="Adriaenssens E.M."/>
            <person name="Foster-Nyarko E."/>
            <person name="Jarju S."/>
            <person name="Secka A."/>
            <person name="Antonio M."/>
            <person name="Oren A."/>
            <person name="Chaudhuri R.R."/>
            <person name="La Ragione R."/>
            <person name="Hildebrand F."/>
            <person name="Pallen M.J."/>
        </authorList>
    </citation>
    <scope>NUCLEOTIDE SEQUENCE</scope>
    <source>
        <strain evidence="4">B1-3475</strain>
    </source>
</reference>